<comment type="caution">
    <text evidence="2">The sequence shown here is derived from an EMBL/GenBank/DDBJ whole genome shotgun (WGS) entry which is preliminary data.</text>
</comment>
<protein>
    <submittedName>
        <fullName evidence="2">Molybdopterin-guanine dinucleotide biosynthesis protein A</fullName>
    </submittedName>
</protein>
<evidence type="ECO:0000259" key="1">
    <source>
        <dbReference type="Pfam" id="PF12804"/>
    </source>
</evidence>
<dbReference type="PANTHER" id="PTHR43777:SF1">
    <property type="entry name" value="MOLYBDENUM COFACTOR CYTIDYLYLTRANSFERASE"/>
    <property type="match status" value="1"/>
</dbReference>
<sequence length="200" mass="22930">MSVDAVILAGGYSTRADGFKMEFDIEGKTILQRCIEGFYDSCRKIIVVTGFKYEKIEKLVKDYEKVVTVYNDNYSKGMFTSIKKGISQVESEKFFLTPGDYPLINKKIVDDILTKSIKEKNKNKEVIIPSFYGKGGHPILVDSSIMQDILIKSDDYNLREFLKNRKVAYEIIEDKSIIIDVDTAKDYNEALSEFNKKLIE</sequence>
<dbReference type="CDD" id="cd04182">
    <property type="entry name" value="GT_2_like_f"/>
    <property type="match status" value="1"/>
</dbReference>
<dbReference type="EMBL" id="LRDH01000113">
    <property type="protein sequence ID" value="PPV14070.1"/>
    <property type="molecule type" value="Genomic_DNA"/>
</dbReference>
<accession>A0A2S7F9D7</accession>
<dbReference type="InterPro" id="IPR029044">
    <property type="entry name" value="Nucleotide-diphossugar_trans"/>
</dbReference>
<dbReference type="RefSeq" id="WP_043664207.1">
    <property type="nucleotide sequence ID" value="NZ_JSEG01000010.1"/>
</dbReference>
<evidence type="ECO:0000313" key="3">
    <source>
        <dbReference type="Proteomes" id="UP000238081"/>
    </source>
</evidence>
<dbReference type="PANTHER" id="PTHR43777">
    <property type="entry name" value="MOLYBDENUM COFACTOR CYTIDYLYLTRANSFERASE"/>
    <property type="match status" value="1"/>
</dbReference>
<name>A0A2S7F9D7_CLOBU</name>
<feature type="domain" description="MobA-like NTP transferase" evidence="1">
    <location>
        <begin position="5"/>
        <end position="164"/>
    </location>
</feature>
<proteinExistence type="predicted"/>
<dbReference type="Proteomes" id="UP000238081">
    <property type="component" value="Unassembled WGS sequence"/>
</dbReference>
<evidence type="ECO:0000313" key="2">
    <source>
        <dbReference type="EMBL" id="PPV14070.1"/>
    </source>
</evidence>
<dbReference type="InterPro" id="IPR025877">
    <property type="entry name" value="MobA-like_NTP_Trfase"/>
</dbReference>
<dbReference type="Pfam" id="PF12804">
    <property type="entry name" value="NTP_transf_3"/>
    <property type="match status" value="1"/>
</dbReference>
<gene>
    <name evidence="2" type="ORF">AWN73_14975</name>
</gene>
<dbReference type="Gene3D" id="3.90.550.10">
    <property type="entry name" value="Spore Coat Polysaccharide Biosynthesis Protein SpsA, Chain A"/>
    <property type="match status" value="1"/>
</dbReference>
<organism evidence="2 3">
    <name type="scientific">Clostridium butyricum</name>
    <dbReference type="NCBI Taxonomy" id="1492"/>
    <lineage>
        <taxon>Bacteria</taxon>
        <taxon>Bacillati</taxon>
        <taxon>Bacillota</taxon>
        <taxon>Clostridia</taxon>
        <taxon>Eubacteriales</taxon>
        <taxon>Clostridiaceae</taxon>
        <taxon>Clostridium</taxon>
    </lineage>
</organism>
<dbReference type="AlphaFoldDB" id="A0A2S7F9D7"/>
<dbReference type="GO" id="GO:0016779">
    <property type="term" value="F:nucleotidyltransferase activity"/>
    <property type="evidence" value="ECO:0007669"/>
    <property type="project" value="UniProtKB-ARBA"/>
</dbReference>
<reference evidence="2 3" key="1">
    <citation type="submission" date="2016-01" db="EMBL/GenBank/DDBJ databases">
        <title>Characterization of the Clostridium difficile lineages that are prevalent in Hong Kong and China.</title>
        <authorList>
            <person name="Kwok J.S.-L."/>
            <person name="Lam W.-Y."/>
            <person name="Ip M."/>
            <person name="Chan T.-F."/>
            <person name="Hawkey P.M."/>
            <person name="Tsui S.K.-W."/>
        </authorList>
    </citation>
    <scope>NUCLEOTIDE SEQUENCE [LARGE SCALE GENOMIC DNA]</scope>
    <source>
        <strain evidence="2 3">300064</strain>
    </source>
</reference>
<dbReference type="SUPFAM" id="SSF53448">
    <property type="entry name" value="Nucleotide-diphospho-sugar transferases"/>
    <property type="match status" value="1"/>
</dbReference>